<feature type="region of interest" description="Disordered" evidence="1">
    <location>
        <begin position="60"/>
        <end position="99"/>
    </location>
</feature>
<dbReference type="AlphaFoldDB" id="A0A0K2SVH9"/>
<evidence type="ECO:0000256" key="1">
    <source>
        <dbReference type="SAM" id="MobiDB-lite"/>
    </source>
</evidence>
<sequence length="99" mass="11518">KFDNFGTIQKNDKKLQFNVFFVFVRSKWTEEQAKRQRACDILCIKIEKWTLFSRSEIKTSVRGKFQDQTSSSGNGPRTSAGSKRPPYFFKANEKVNTDV</sequence>
<name>A0A0K2SVH9_LEPSM</name>
<organism evidence="2">
    <name type="scientific">Lepeophtheirus salmonis</name>
    <name type="common">Salmon louse</name>
    <name type="synonym">Caligus salmonis</name>
    <dbReference type="NCBI Taxonomy" id="72036"/>
    <lineage>
        <taxon>Eukaryota</taxon>
        <taxon>Metazoa</taxon>
        <taxon>Ecdysozoa</taxon>
        <taxon>Arthropoda</taxon>
        <taxon>Crustacea</taxon>
        <taxon>Multicrustacea</taxon>
        <taxon>Hexanauplia</taxon>
        <taxon>Copepoda</taxon>
        <taxon>Siphonostomatoida</taxon>
        <taxon>Caligidae</taxon>
        <taxon>Lepeophtheirus</taxon>
    </lineage>
</organism>
<feature type="non-terminal residue" evidence="2">
    <location>
        <position position="1"/>
    </location>
</feature>
<protein>
    <submittedName>
        <fullName evidence="2">Uncharacterized protein</fullName>
    </submittedName>
</protein>
<evidence type="ECO:0000313" key="2">
    <source>
        <dbReference type="EMBL" id="CDW17470.1"/>
    </source>
</evidence>
<feature type="compositionally biased region" description="Polar residues" evidence="1">
    <location>
        <begin position="66"/>
        <end position="81"/>
    </location>
</feature>
<accession>A0A0K2SVH9</accession>
<proteinExistence type="predicted"/>
<reference evidence="2" key="1">
    <citation type="submission" date="2014-05" db="EMBL/GenBank/DDBJ databases">
        <authorList>
            <person name="Chronopoulou M."/>
        </authorList>
    </citation>
    <scope>NUCLEOTIDE SEQUENCE</scope>
    <source>
        <tissue evidence="2">Whole organism</tissue>
    </source>
</reference>
<dbReference type="EMBL" id="HACA01000109">
    <property type="protein sequence ID" value="CDW17470.1"/>
    <property type="molecule type" value="Transcribed_RNA"/>
</dbReference>